<dbReference type="Proteomes" id="UP000230069">
    <property type="component" value="Unassembled WGS sequence"/>
</dbReference>
<evidence type="ECO:0000256" key="10">
    <source>
        <dbReference type="ARBA" id="ARBA00022989"/>
    </source>
</evidence>
<dbReference type="InParanoid" id="A0A2G5CQ44"/>
<dbReference type="PANTHER" id="PTHR47355:SF1">
    <property type="entry name" value="E3 UBIQUITIN-PROTEIN LIGASE SPL2"/>
    <property type="match status" value="1"/>
</dbReference>
<dbReference type="InterPro" id="IPR022170">
    <property type="entry name" value="MUL1-like"/>
</dbReference>
<keyword evidence="11 12" id="KW-0472">Membrane</keyword>
<keyword evidence="7" id="KW-0863">Zinc-finger</keyword>
<evidence type="ECO:0000256" key="9">
    <source>
        <dbReference type="ARBA" id="ARBA00022833"/>
    </source>
</evidence>
<proteinExistence type="predicted"/>
<keyword evidence="15" id="KW-1185">Reference proteome</keyword>
<evidence type="ECO:0000313" key="15">
    <source>
        <dbReference type="Proteomes" id="UP000230069"/>
    </source>
</evidence>
<dbReference type="GO" id="GO:0061630">
    <property type="term" value="F:ubiquitin protein ligase activity"/>
    <property type="evidence" value="ECO:0007669"/>
    <property type="project" value="UniProtKB-EC"/>
</dbReference>
<protein>
    <recommendedName>
        <fullName evidence="3">RING-type E3 ubiquitin transferase</fullName>
        <ecNumber evidence="3">2.3.2.27</ecNumber>
    </recommendedName>
</protein>
<dbReference type="GO" id="GO:0008270">
    <property type="term" value="F:zinc ion binding"/>
    <property type="evidence" value="ECO:0007669"/>
    <property type="project" value="UniProtKB-KW"/>
</dbReference>
<organism evidence="14 15">
    <name type="scientific">Aquilegia coerulea</name>
    <name type="common">Rocky mountain columbine</name>
    <dbReference type="NCBI Taxonomy" id="218851"/>
    <lineage>
        <taxon>Eukaryota</taxon>
        <taxon>Viridiplantae</taxon>
        <taxon>Streptophyta</taxon>
        <taxon>Embryophyta</taxon>
        <taxon>Tracheophyta</taxon>
        <taxon>Spermatophyta</taxon>
        <taxon>Magnoliopsida</taxon>
        <taxon>Ranunculales</taxon>
        <taxon>Ranunculaceae</taxon>
        <taxon>Thalictroideae</taxon>
        <taxon>Aquilegia</taxon>
    </lineage>
</organism>
<evidence type="ECO:0000256" key="6">
    <source>
        <dbReference type="ARBA" id="ARBA00022723"/>
    </source>
</evidence>
<dbReference type="GO" id="GO:0016567">
    <property type="term" value="P:protein ubiquitination"/>
    <property type="evidence" value="ECO:0007669"/>
    <property type="project" value="InterPro"/>
</dbReference>
<dbReference type="EC" id="2.3.2.27" evidence="3"/>
<reference evidence="14 15" key="1">
    <citation type="submission" date="2017-09" db="EMBL/GenBank/DDBJ databases">
        <title>WGS assembly of Aquilegia coerulea Goldsmith.</title>
        <authorList>
            <person name="Hodges S."/>
            <person name="Kramer E."/>
            <person name="Nordborg M."/>
            <person name="Tomkins J."/>
            <person name="Borevitz J."/>
            <person name="Derieg N."/>
            <person name="Yan J."/>
            <person name="Mihaltcheva S."/>
            <person name="Hayes R.D."/>
            <person name="Rokhsar D."/>
        </authorList>
    </citation>
    <scope>NUCLEOTIDE SEQUENCE [LARGE SCALE GENOMIC DNA]</scope>
    <source>
        <strain evidence="15">cv. Goldsmith</strain>
    </source>
</reference>
<evidence type="ECO:0000256" key="3">
    <source>
        <dbReference type="ARBA" id="ARBA00012483"/>
    </source>
</evidence>
<sequence length="310" mass="35244">MSTYDRTNTVLWELGTVTSGVVTSLALAYGSVKRFIEYHSTRRSFNKVLAAKIVPITDLRSLILSSANEAESNDEKLIVVRGLVRNLSSNVLVDHASGKRGVVLQETHTCIEYKNLDDLLGWDRFNPFKLLKPWKYLRYTLLRTVPFQLEGFSPGSYSDSVVVNLSGSTHSLPLKPVFDLCRVLPKNRLTLSILYPVGLLEVKLLPLGKEITAIGFCSLQDGNLQIKACENIPYFLTELTKYHMVENLGHMGCSFFIQGVTFGSLALFVLFLTFATFVRNRPCCWQRWKDWRQRWRKSDDDNSNEKIVHG</sequence>
<dbReference type="InterPro" id="IPR044247">
    <property type="entry name" value="SPL2-like"/>
</dbReference>
<keyword evidence="8" id="KW-0833">Ubl conjugation pathway</keyword>
<keyword evidence="6" id="KW-0479">Metal-binding</keyword>
<dbReference type="PANTHER" id="PTHR47355">
    <property type="entry name" value="E3 UBIQUITIN-PROTEIN LIGASE SPL2"/>
    <property type="match status" value="1"/>
</dbReference>
<dbReference type="AlphaFoldDB" id="A0A2G5CQ44"/>
<evidence type="ECO:0000256" key="7">
    <source>
        <dbReference type="ARBA" id="ARBA00022771"/>
    </source>
</evidence>
<feature type="transmembrane region" description="Helical" evidence="12">
    <location>
        <begin position="255"/>
        <end position="278"/>
    </location>
</feature>
<evidence type="ECO:0000259" key="13">
    <source>
        <dbReference type="Pfam" id="PF12483"/>
    </source>
</evidence>
<keyword evidence="5 12" id="KW-0812">Transmembrane</keyword>
<comment type="catalytic activity">
    <reaction evidence="1">
        <text>S-ubiquitinyl-[E2 ubiquitin-conjugating enzyme]-L-cysteine + [acceptor protein]-L-lysine = [E2 ubiquitin-conjugating enzyme]-L-cysteine + N(6)-ubiquitinyl-[acceptor protein]-L-lysine.</text>
        <dbReference type="EC" id="2.3.2.27"/>
    </reaction>
</comment>
<name>A0A2G5CQ44_AQUCA</name>
<dbReference type="STRING" id="218851.A0A2G5CQ44"/>
<keyword evidence="4" id="KW-0808">Transferase</keyword>
<keyword evidence="10 12" id="KW-1133">Transmembrane helix</keyword>
<evidence type="ECO:0000256" key="12">
    <source>
        <dbReference type="SAM" id="Phobius"/>
    </source>
</evidence>
<dbReference type="GO" id="GO:0016020">
    <property type="term" value="C:membrane"/>
    <property type="evidence" value="ECO:0007669"/>
    <property type="project" value="UniProtKB-SubCell"/>
</dbReference>
<dbReference type="EMBL" id="KZ305058">
    <property type="protein sequence ID" value="PIA33413.1"/>
    <property type="molecule type" value="Genomic_DNA"/>
</dbReference>
<comment type="subcellular location">
    <subcellularLocation>
        <location evidence="2">Membrane</location>
        <topology evidence="2">Multi-pass membrane protein</topology>
    </subcellularLocation>
</comment>
<keyword evidence="9" id="KW-0862">Zinc</keyword>
<evidence type="ECO:0000256" key="2">
    <source>
        <dbReference type="ARBA" id="ARBA00004141"/>
    </source>
</evidence>
<feature type="domain" description="E3 Ubiquitin ligase MUL1-like" evidence="13">
    <location>
        <begin position="141"/>
        <end position="269"/>
    </location>
</feature>
<evidence type="ECO:0000256" key="5">
    <source>
        <dbReference type="ARBA" id="ARBA00022692"/>
    </source>
</evidence>
<evidence type="ECO:0000256" key="11">
    <source>
        <dbReference type="ARBA" id="ARBA00023136"/>
    </source>
</evidence>
<gene>
    <name evidence="14" type="ORF">AQUCO_04100086v1</name>
</gene>
<evidence type="ECO:0000256" key="4">
    <source>
        <dbReference type="ARBA" id="ARBA00022679"/>
    </source>
</evidence>
<evidence type="ECO:0000256" key="8">
    <source>
        <dbReference type="ARBA" id="ARBA00022786"/>
    </source>
</evidence>
<accession>A0A2G5CQ44</accession>
<evidence type="ECO:0000256" key="1">
    <source>
        <dbReference type="ARBA" id="ARBA00000900"/>
    </source>
</evidence>
<evidence type="ECO:0000313" key="14">
    <source>
        <dbReference type="EMBL" id="PIA33413.1"/>
    </source>
</evidence>
<dbReference type="Pfam" id="PF12483">
    <property type="entry name" value="GIDE"/>
    <property type="match status" value="1"/>
</dbReference>